<keyword evidence="1" id="KW-0472">Membrane</keyword>
<feature type="transmembrane region" description="Helical" evidence="1">
    <location>
        <begin position="78"/>
        <end position="97"/>
    </location>
</feature>
<dbReference type="eggNOG" id="ENOG5033VQ4">
    <property type="taxonomic scope" value="Bacteria"/>
</dbReference>
<dbReference type="EMBL" id="CM001439">
    <property type="protein sequence ID" value="EHR49727.1"/>
    <property type="molecule type" value="Genomic_DNA"/>
</dbReference>
<keyword evidence="1" id="KW-0812">Transmembrane</keyword>
<feature type="transmembrane region" description="Helical" evidence="1">
    <location>
        <begin position="53"/>
        <end position="72"/>
    </location>
</feature>
<reference evidence="2 3" key="1">
    <citation type="journal article" date="2012" name="Stand. Genomic Sci.">
        <title>Genome sequence of the ocean sediment bacterium Saccharomonospora marina type strain (XMU15(T)).</title>
        <authorList>
            <person name="Klenk H.P."/>
            <person name="Lu M."/>
            <person name="Lucas S."/>
            <person name="Lapidus A."/>
            <person name="Copeland A."/>
            <person name="Pitluck S."/>
            <person name="Goodwin L.A."/>
            <person name="Han C."/>
            <person name="Tapia R."/>
            <person name="Brambilla E.M."/>
            <person name="Potter G."/>
            <person name="Land M."/>
            <person name="Ivanova N."/>
            <person name="Rohde M."/>
            <person name="Goker M."/>
            <person name="Detter J.C."/>
            <person name="Li W.J."/>
            <person name="Kyrpides N.C."/>
            <person name="Woyke T."/>
        </authorList>
    </citation>
    <scope>NUCLEOTIDE SEQUENCE [LARGE SCALE GENOMIC DNA]</scope>
    <source>
        <strain evidence="2 3">XMU15</strain>
    </source>
</reference>
<feature type="transmembrane region" description="Helical" evidence="1">
    <location>
        <begin position="104"/>
        <end position="127"/>
    </location>
</feature>
<organism evidence="2 3">
    <name type="scientific">Saccharomonospora marina XMU15</name>
    <dbReference type="NCBI Taxonomy" id="882083"/>
    <lineage>
        <taxon>Bacteria</taxon>
        <taxon>Bacillati</taxon>
        <taxon>Actinomycetota</taxon>
        <taxon>Actinomycetes</taxon>
        <taxon>Pseudonocardiales</taxon>
        <taxon>Pseudonocardiaceae</taxon>
        <taxon>Saccharomonospora</taxon>
    </lineage>
</organism>
<dbReference type="AlphaFoldDB" id="H5X0K2"/>
<name>H5X0K2_9PSEU</name>
<evidence type="ECO:0000313" key="3">
    <source>
        <dbReference type="Proteomes" id="UP000004926"/>
    </source>
</evidence>
<gene>
    <name evidence="2" type="ORF">SacmaDRAFT_1451</name>
</gene>
<accession>H5X0K2</accession>
<evidence type="ECO:0000313" key="2">
    <source>
        <dbReference type="EMBL" id="EHR49727.1"/>
    </source>
</evidence>
<keyword evidence="3" id="KW-1185">Reference proteome</keyword>
<feature type="transmembrane region" description="Helical" evidence="1">
    <location>
        <begin position="158"/>
        <end position="177"/>
    </location>
</feature>
<feature type="transmembrane region" description="Helical" evidence="1">
    <location>
        <begin position="280"/>
        <end position="298"/>
    </location>
</feature>
<feature type="transmembrane region" description="Helical" evidence="1">
    <location>
        <begin position="197"/>
        <end position="220"/>
    </location>
</feature>
<dbReference type="HOGENOM" id="CLU_083812_0_0_11"/>
<feature type="transmembrane region" description="Helical" evidence="1">
    <location>
        <begin position="133"/>
        <end position="151"/>
    </location>
</feature>
<evidence type="ECO:0000256" key="1">
    <source>
        <dbReference type="SAM" id="Phobius"/>
    </source>
</evidence>
<protein>
    <submittedName>
        <fullName evidence="2">Uncharacterized protein</fullName>
    </submittedName>
</protein>
<feature type="transmembrane region" description="Helical" evidence="1">
    <location>
        <begin position="6"/>
        <end position="32"/>
    </location>
</feature>
<keyword evidence="1" id="KW-1133">Transmembrane helix</keyword>
<proteinExistence type="predicted"/>
<sequence>MLLGAGILGALAMAASAAGWWLLAGMAVAAALTESASRVVGEPDSAITSGLRASSRLALLVLFATVFVSYAAPPYRVPAAVGFTVLVTVAPVTGVRVNRTWRRWLTGVLLVAATAFVALCVAIPPASSPEATAFAPAGVLLSAAVLFPLFAGLRGGRLAVAAVVAAAVASAALYQLGPVRLGLSPTAPQEVLAAADAAALRGVFVAVVVLATVPAAVLALDEAVEAVAPGSRIRGLLALGAVVTLLAAVLSMVGALFLAAAAALLEVIVGVVLASRVRPLGAATVVVASALLAGLVFVA</sequence>
<feature type="transmembrane region" description="Helical" evidence="1">
    <location>
        <begin position="241"/>
        <end position="274"/>
    </location>
</feature>
<dbReference type="Proteomes" id="UP000004926">
    <property type="component" value="Chromosome"/>
</dbReference>
<dbReference type="STRING" id="882083.SacmaDRAFT_1451"/>